<dbReference type="SUPFAM" id="SSF51735">
    <property type="entry name" value="NAD(P)-binding Rossmann-fold domains"/>
    <property type="match status" value="1"/>
</dbReference>
<dbReference type="InterPro" id="IPR055170">
    <property type="entry name" value="GFO_IDH_MocA-like_dom"/>
</dbReference>
<dbReference type="EMBL" id="JBHUCX010000029">
    <property type="protein sequence ID" value="MFD1675543.1"/>
    <property type="molecule type" value="Genomic_DNA"/>
</dbReference>
<keyword evidence="4" id="KW-1185">Reference proteome</keyword>
<evidence type="ECO:0000259" key="1">
    <source>
        <dbReference type="Pfam" id="PF01408"/>
    </source>
</evidence>
<sequence>MLKVAVIGAGTMGSTHAHSYVKMTNAKLVGIVDIRGEKAEALAQKCSTSAFSTFDELLTTEDPDIIDICVPTYLHKSFVYQASAAKKHVICEKPITRTLQEAAEMIQICKEAGVRLFIGQVVRFFPEYKQIYDTLKAGEIGEIGTVHAFRGGGFPGGSWGDWYANVAKSGSLIVDLMIHDIDYLRWCFGEVERVYAKSLLGRELNRFDHAFVSLRFKNGVIAHVEGSWAYPGGFRTELEVCGREGIVHYDSAQAAPIHTSLRTTAAGGSGVAVPESPLQKSPYQLELEHFVDCIAQNKEPIVRAEDAYKALEISLAALESAQTGSVVKLM</sequence>
<gene>
    <name evidence="3" type="ORF">ACFSB2_12645</name>
</gene>
<dbReference type="Gene3D" id="3.40.50.720">
    <property type="entry name" value="NAD(P)-binding Rossmann-like Domain"/>
    <property type="match status" value="1"/>
</dbReference>
<dbReference type="SUPFAM" id="SSF55347">
    <property type="entry name" value="Glyceraldehyde-3-phosphate dehydrogenase-like, C-terminal domain"/>
    <property type="match status" value="1"/>
</dbReference>
<dbReference type="Proteomes" id="UP001597079">
    <property type="component" value="Unassembled WGS sequence"/>
</dbReference>
<dbReference type="PANTHER" id="PTHR43377">
    <property type="entry name" value="BILIVERDIN REDUCTASE A"/>
    <property type="match status" value="1"/>
</dbReference>
<proteinExistence type="predicted"/>
<dbReference type="Gene3D" id="3.30.360.10">
    <property type="entry name" value="Dihydrodipicolinate Reductase, domain 2"/>
    <property type="match status" value="1"/>
</dbReference>
<evidence type="ECO:0000313" key="4">
    <source>
        <dbReference type="Proteomes" id="UP001597079"/>
    </source>
</evidence>
<dbReference type="PANTHER" id="PTHR43377:SF1">
    <property type="entry name" value="BILIVERDIN REDUCTASE A"/>
    <property type="match status" value="1"/>
</dbReference>
<dbReference type="Pfam" id="PF01408">
    <property type="entry name" value="GFO_IDH_MocA"/>
    <property type="match status" value="1"/>
</dbReference>
<feature type="domain" description="Gfo/Idh/MocA-like oxidoreductase N-terminal" evidence="1">
    <location>
        <begin position="2"/>
        <end position="119"/>
    </location>
</feature>
<protein>
    <submittedName>
        <fullName evidence="3">Gfo/Idh/MocA family protein</fullName>
    </submittedName>
</protein>
<evidence type="ECO:0000259" key="2">
    <source>
        <dbReference type="Pfam" id="PF22725"/>
    </source>
</evidence>
<dbReference type="InterPro" id="IPR036291">
    <property type="entry name" value="NAD(P)-bd_dom_sf"/>
</dbReference>
<dbReference type="RefSeq" id="WP_377943423.1">
    <property type="nucleotide sequence ID" value="NZ_JBHUCX010000029.1"/>
</dbReference>
<accession>A0ABW4JJ33</accession>
<name>A0ABW4JJ33_9BACL</name>
<dbReference type="Pfam" id="PF22725">
    <property type="entry name" value="GFO_IDH_MocA_C3"/>
    <property type="match status" value="1"/>
</dbReference>
<organism evidence="3 4">
    <name type="scientific">Alicyclobacillus fodiniaquatilis</name>
    <dbReference type="NCBI Taxonomy" id="1661150"/>
    <lineage>
        <taxon>Bacteria</taxon>
        <taxon>Bacillati</taxon>
        <taxon>Bacillota</taxon>
        <taxon>Bacilli</taxon>
        <taxon>Bacillales</taxon>
        <taxon>Alicyclobacillaceae</taxon>
        <taxon>Alicyclobacillus</taxon>
    </lineage>
</organism>
<dbReference type="InterPro" id="IPR051450">
    <property type="entry name" value="Gfo/Idh/MocA_Oxidoreductases"/>
</dbReference>
<reference evidence="4" key="1">
    <citation type="journal article" date="2019" name="Int. J. Syst. Evol. Microbiol.">
        <title>The Global Catalogue of Microorganisms (GCM) 10K type strain sequencing project: providing services to taxonomists for standard genome sequencing and annotation.</title>
        <authorList>
            <consortium name="The Broad Institute Genomics Platform"/>
            <consortium name="The Broad Institute Genome Sequencing Center for Infectious Disease"/>
            <person name="Wu L."/>
            <person name="Ma J."/>
        </authorList>
    </citation>
    <scope>NUCLEOTIDE SEQUENCE [LARGE SCALE GENOMIC DNA]</scope>
    <source>
        <strain evidence="4">CGMCC 1.12286</strain>
    </source>
</reference>
<comment type="caution">
    <text evidence="3">The sequence shown here is derived from an EMBL/GenBank/DDBJ whole genome shotgun (WGS) entry which is preliminary data.</text>
</comment>
<dbReference type="InterPro" id="IPR000683">
    <property type="entry name" value="Gfo/Idh/MocA-like_OxRdtase_N"/>
</dbReference>
<evidence type="ECO:0000313" key="3">
    <source>
        <dbReference type="EMBL" id="MFD1675543.1"/>
    </source>
</evidence>
<feature type="domain" description="GFO/IDH/MocA-like oxidoreductase" evidence="2">
    <location>
        <begin position="128"/>
        <end position="247"/>
    </location>
</feature>